<reference evidence="2" key="1">
    <citation type="submission" date="2023-06" db="EMBL/GenBank/DDBJ databases">
        <title>Genome-scale phylogeny and comparative genomics of the fungal order Sordariales.</title>
        <authorList>
            <consortium name="Lawrence Berkeley National Laboratory"/>
            <person name="Hensen N."/>
            <person name="Bonometti L."/>
            <person name="Westerberg I."/>
            <person name="Brannstrom I.O."/>
            <person name="Guillou S."/>
            <person name="Cros-Aarteil S."/>
            <person name="Calhoun S."/>
            <person name="Haridas S."/>
            <person name="Kuo A."/>
            <person name="Mondo S."/>
            <person name="Pangilinan J."/>
            <person name="Riley R."/>
            <person name="LaButti K."/>
            <person name="Andreopoulos B."/>
            <person name="Lipzen A."/>
            <person name="Chen C."/>
            <person name="Yanf M."/>
            <person name="Daum C."/>
            <person name="Ng V."/>
            <person name="Clum A."/>
            <person name="Steindorff A."/>
            <person name="Ohm R."/>
            <person name="Martin F."/>
            <person name="Silar P."/>
            <person name="Natvig D."/>
            <person name="Lalanne C."/>
            <person name="Gautier V."/>
            <person name="Ament-velasquez S.L."/>
            <person name="Kruys A."/>
            <person name="Hutchinson M.I."/>
            <person name="Powell A.J."/>
            <person name="Barry K."/>
            <person name="Miller A.N."/>
            <person name="Grigoriev I.V."/>
            <person name="Debuchy R."/>
            <person name="Gladieux P."/>
            <person name="Thoren M.H."/>
            <person name="Johannesson H."/>
        </authorList>
    </citation>
    <scope>NUCLEOTIDE SEQUENCE</scope>
    <source>
        <strain evidence="2">SMH2392-1A</strain>
    </source>
</reference>
<feature type="non-terminal residue" evidence="2">
    <location>
        <position position="1"/>
    </location>
</feature>
<dbReference type="RefSeq" id="XP_060300668.1">
    <property type="nucleotide sequence ID" value="XM_060433432.1"/>
</dbReference>
<dbReference type="Proteomes" id="UP001172101">
    <property type="component" value="Unassembled WGS sequence"/>
</dbReference>
<dbReference type="GeneID" id="85316703"/>
<evidence type="ECO:0000313" key="3">
    <source>
        <dbReference type="Proteomes" id="UP001172101"/>
    </source>
</evidence>
<protein>
    <submittedName>
        <fullName evidence="2">Uncharacterized protein</fullName>
    </submittedName>
</protein>
<evidence type="ECO:0000313" key="2">
    <source>
        <dbReference type="EMBL" id="KAK0727813.1"/>
    </source>
</evidence>
<feature type="region of interest" description="Disordered" evidence="1">
    <location>
        <begin position="42"/>
        <end position="71"/>
    </location>
</feature>
<dbReference type="AlphaFoldDB" id="A0AA40B570"/>
<gene>
    <name evidence="2" type="ORF">B0T26DRAFT_145957</name>
</gene>
<evidence type="ECO:0000256" key="1">
    <source>
        <dbReference type="SAM" id="MobiDB-lite"/>
    </source>
</evidence>
<name>A0AA40B570_9PEZI</name>
<organism evidence="2 3">
    <name type="scientific">Lasiosphaeria miniovina</name>
    <dbReference type="NCBI Taxonomy" id="1954250"/>
    <lineage>
        <taxon>Eukaryota</taxon>
        <taxon>Fungi</taxon>
        <taxon>Dikarya</taxon>
        <taxon>Ascomycota</taxon>
        <taxon>Pezizomycotina</taxon>
        <taxon>Sordariomycetes</taxon>
        <taxon>Sordariomycetidae</taxon>
        <taxon>Sordariales</taxon>
        <taxon>Lasiosphaeriaceae</taxon>
        <taxon>Lasiosphaeria</taxon>
    </lineage>
</organism>
<proteinExistence type="predicted"/>
<keyword evidence="3" id="KW-1185">Reference proteome</keyword>
<feature type="non-terminal residue" evidence="2">
    <location>
        <position position="120"/>
    </location>
</feature>
<comment type="caution">
    <text evidence="2">The sequence shown here is derived from an EMBL/GenBank/DDBJ whole genome shotgun (WGS) entry which is preliminary data.</text>
</comment>
<accession>A0AA40B570</accession>
<dbReference type="EMBL" id="JAUIRO010000002">
    <property type="protein sequence ID" value="KAK0727813.1"/>
    <property type="molecule type" value="Genomic_DNA"/>
</dbReference>
<sequence length="120" mass="12887">ANCKNLARCCPGLPPPLWLRSGGPSATALPTVFQRMHPRAHTSKMPTNWYQPGSRRALPPARSSPANVPASGRWRAPRAECCTINGLAGSLHLPLAWMGTTNGFPRTCGLLTSVRVTESD</sequence>